<gene>
    <name evidence="3" type="ORF">FGL89_02155</name>
</gene>
<dbReference type="AlphaFoldDB" id="A0AAE6IJL4"/>
<evidence type="ECO:0000313" key="3">
    <source>
        <dbReference type="EMBL" id="QEA33029.1"/>
    </source>
</evidence>
<dbReference type="EMBL" id="CP042374">
    <property type="protein sequence ID" value="QEA33029.1"/>
    <property type="molecule type" value="Genomic_DNA"/>
</dbReference>
<keyword evidence="1" id="KW-0472">Membrane</keyword>
<dbReference type="Pfam" id="PF03703">
    <property type="entry name" value="bPH_2"/>
    <property type="match status" value="1"/>
</dbReference>
<name>A0AAE6IJL4_LEUCA</name>
<dbReference type="Proteomes" id="UP000321332">
    <property type="component" value="Chromosome"/>
</dbReference>
<feature type="transmembrane region" description="Helical" evidence="1">
    <location>
        <begin position="15"/>
        <end position="40"/>
    </location>
</feature>
<dbReference type="OMA" id="RIWRYEV"/>
<dbReference type="PANTHER" id="PTHR34473">
    <property type="entry name" value="UPF0699 TRANSMEMBRANE PROTEIN YDBS"/>
    <property type="match status" value="1"/>
</dbReference>
<dbReference type="RefSeq" id="WP_014974043.1">
    <property type="nucleotide sequence ID" value="NZ_BPKR01000004.1"/>
</dbReference>
<protein>
    <submittedName>
        <fullName evidence="3">PH domain-containing protein</fullName>
    </submittedName>
</protein>
<evidence type="ECO:0000259" key="2">
    <source>
        <dbReference type="Pfam" id="PF03703"/>
    </source>
</evidence>
<sequence>MLPDNAQKLPKSVKIVWLIHTSIAFVLILAVGLVINSFFLNHWQNILATIIQVIFVLVLLCLLAYALLIPYYYRFHQYVINPHSVSIYKGFFWRQSQTIPLNRIQNVDTVQGPILNIFKLQKLSIVTAANAFTINAIDEKTALQLRDQLIQAARQAREVDTDD</sequence>
<evidence type="ECO:0000256" key="1">
    <source>
        <dbReference type="SAM" id="Phobius"/>
    </source>
</evidence>
<evidence type="ECO:0000313" key="4">
    <source>
        <dbReference type="Proteomes" id="UP000321332"/>
    </source>
</evidence>
<accession>A0AAE6IJL4</accession>
<dbReference type="InterPro" id="IPR005182">
    <property type="entry name" value="YdbS-like_PH"/>
</dbReference>
<feature type="transmembrane region" description="Helical" evidence="1">
    <location>
        <begin position="46"/>
        <end position="68"/>
    </location>
</feature>
<dbReference type="GeneID" id="61186529"/>
<reference evidence="3 4" key="1">
    <citation type="submission" date="2019-06" db="EMBL/GenBank/DDBJ databases">
        <title>Genome analyses of bacteria isolated from kimchi.</title>
        <authorList>
            <person name="Lee S."/>
            <person name="Ahn S."/>
            <person name="Roh S."/>
        </authorList>
    </citation>
    <scope>NUCLEOTIDE SEQUENCE [LARGE SCALE GENOMIC DNA]</scope>
    <source>
        <strain evidence="3 4">CBA3620</strain>
    </source>
</reference>
<organism evidence="3 4">
    <name type="scientific">Leuconostoc carnosum</name>
    <dbReference type="NCBI Taxonomy" id="1252"/>
    <lineage>
        <taxon>Bacteria</taxon>
        <taxon>Bacillati</taxon>
        <taxon>Bacillota</taxon>
        <taxon>Bacilli</taxon>
        <taxon>Lactobacillales</taxon>
        <taxon>Lactobacillaceae</taxon>
        <taxon>Leuconostoc</taxon>
    </lineage>
</organism>
<keyword evidence="1" id="KW-0812">Transmembrane</keyword>
<proteinExistence type="predicted"/>
<keyword evidence="1" id="KW-1133">Transmembrane helix</keyword>
<dbReference type="PANTHER" id="PTHR34473:SF2">
    <property type="entry name" value="UPF0699 TRANSMEMBRANE PROTEIN YDBT"/>
    <property type="match status" value="1"/>
</dbReference>
<feature type="domain" description="YdbS-like PH" evidence="2">
    <location>
        <begin position="73"/>
        <end position="149"/>
    </location>
</feature>